<keyword evidence="4" id="KW-1185">Reference proteome</keyword>
<dbReference type="EMBL" id="FQTT01000010">
    <property type="protein sequence ID" value="SHE25328.1"/>
    <property type="molecule type" value="Genomic_DNA"/>
</dbReference>
<dbReference type="InterPro" id="IPR036689">
    <property type="entry name" value="ESAT-6-like_sf"/>
</dbReference>
<comment type="similarity">
    <text evidence="1">Belongs to the WXG100 family.</text>
</comment>
<evidence type="ECO:0000256" key="1">
    <source>
        <dbReference type="RuleBase" id="RU362001"/>
    </source>
</evidence>
<dbReference type="Pfam" id="PF06013">
    <property type="entry name" value="WXG100"/>
    <property type="match status" value="1"/>
</dbReference>
<feature type="region of interest" description="Disordered" evidence="2">
    <location>
        <begin position="21"/>
        <end position="44"/>
    </location>
</feature>
<evidence type="ECO:0000256" key="2">
    <source>
        <dbReference type="SAM" id="MobiDB-lite"/>
    </source>
</evidence>
<gene>
    <name evidence="3" type="ORF">ACGLYG10_1544</name>
</gene>
<dbReference type="Proteomes" id="UP000184291">
    <property type="component" value="Unassembled WGS sequence"/>
</dbReference>
<proteinExistence type="inferred from homology"/>
<dbReference type="AlphaFoldDB" id="A0A1M4RZE4"/>
<evidence type="ECO:0000313" key="4">
    <source>
        <dbReference type="Proteomes" id="UP000184291"/>
    </source>
</evidence>
<name>A0A1M4RZE4_9ACTO</name>
<reference evidence="4" key="1">
    <citation type="submission" date="2016-09" db="EMBL/GenBank/DDBJ databases">
        <authorList>
            <person name="Strepis N."/>
        </authorList>
    </citation>
    <scope>NUCLEOTIDE SEQUENCE [LARGE SCALE GENOMIC DNA]</scope>
</reference>
<dbReference type="InterPro" id="IPR010310">
    <property type="entry name" value="T7SS_ESAT-6-like"/>
</dbReference>
<sequence>MTDMLVNYGSMSAAAEALTQASSAMSSDLEDMDAELRPTQSDWSGEAQAQYTAAKAQWNQSLQDMNALLAQLGAHVTSSSENYNATDVRGRANFGG</sequence>
<accession>A0A1M4RZE4</accession>
<dbReference type="RefSeq" id="WP_073330012.1">
    <property type="nucleotide sequence ID" value="NZ_FQTT01000010.1"/>
</dbReference>
<dbReference type="Gene3D" id="1.10.287.1060">
    <property type="entry name" value="ESAT-6-like"/>
    <property type="match status" value="1"/>
</dbReference>
<protein>
    <recommendedName>
        <fullName evidence="1">ESAT-6-like protein</fullName>
    </recommendedName>
</protein>
<dbReference type="STRING" id="1892869.ACGLYG10_1544"/>
<dbReference type="NCBIfam" id="TIGR03930">
    <property type="entry name" value="WXG100_ESAT6"/>
    <property type="match status" value="1"/>
</dbReference>
<organism evidence="3 4">
    <name type="scientific">Actinomyces glycerinitolerans</name>
    <dbReference type="NCBI Taxonomy" id="1892869"/>
    <lineage>
        <taxon>Bacteria</taxon>
        <taxon>Bacillati</taxon>
        <taxon>Actinomycetota</taxon>
        <taxon>Actinomycetes</taxon>
        <taxon>Actinomycetales</taxon>
        <taxon>Actinomycetaceae</taxon>
        <taxon>Actinomyces</taxon>
    </lineage>
</organism>
<evidence type="ECO:0000313" key="3">
    <source>
        <dbReference type="EMBL" id="SHE25328.1"/>
    </source>
</evidence>
<dbReference type="OrthoDB" id="4278078at2"/>
<dbReference type="SUPFAM" id="SSF140453">
    <property type="entry name" value="EsxAB dimer-like"/>
    <property type="match status" value="1"/>
</dbReference>